<sequence>MEQPRDGQLLAHQAQLALWEALRDGRLRDGQFLSMAQLVGLLDFPIAAIREAVKQASAQGLLSALPKRGIQVMEAHPEAIRECLDFRMALDQEGARRRIRIGNLEGLDALRERHEGMRNTAETDAAKDLPTQAIKVDLSLHDYLAEGLRNSHLTAAYAANRMRMAIIQNSRPFLQDRIFSAMEEHLAIIDAIENRDVETAIDAIQYHCDQTLRWWGIT</sequence>
<protein>
    <submittedName>
        <fullName evidence="5">GntR family transcriptional regulator</fullName>
    </submittedName>
</protein>
<evidence type="ECO:0000259" key="4">
    <source>
        <dbReference type="SMART" id="SM00895"/>
    </source>
</evidence>
<dbReference type="Gene3D" id="1.10.10.10">
    <property type="entry name" value="Winged helix-like DNA-binding domain superfamily/Winged helix DNA-binding domain"/>
    <property type="match status" value="1"/>
</dbReference>
<name>A0AAE3J4I7_9RHOB</name>
<dbReference type="PANTHER" id="PTHR43537">
    <property type="entry name" value="TRANSCRIPTIONAL REGULATOR, GNTR FAMILY"/>
    <property type="match status" value="1"/>
</dbReference>
<dbReference type="SUPFAM" id="SSF48008">
    <property type="entry name" value="GntR ligand-binding domain-like"/>
    <property type="match status" value="1"/>
</dbReference>
<dbReference type="SUPFAM" id="SSF46785">
    <property type="entry name" value="Winged helix' DNA-binding domain"/>
    <property type="match status" value="1"/>
</dbReference>
<accession>A0AAE3J4I7</accession>
<dbReference type="GO" id="GO:0003677">
    <property type="term" value="F:DNA binding"/>
    <property type="evidence" value="ECO:0007669"/>
    <property type="project" value="UniProtKB-KW"/>
</dbReference>
<reference evidence="5" key="1">
    <citation type="submission" date="2022-10" db="EMBL/GenBank/DDBJ databases">
        <authorList>
            <person name="Yue Y."/>
        </authorList>
    </citation>
    <scope>NUCLEOTIDE SEQUENCE</scope>
    <source>
        <strain evidence="5">Z654</strain>
    </source>
</reference>
<dbReference type="Pfam" id="PF07729">
    <property type="entry name" value="FCD"/>
    <property type="match status" value="1"/>
</dbReference>
<dbReference type="Proteomes" id="UP001208041">
    <property type="component" value="Unassembled WGS sequence"/>
</dbReference>
<comment type="caution">
    <text evidence="5">The sequence shown here is derived from an EMBL/GenBank/DDBJ whole genome shotgun (WGS) entry which is preliminary data.</text>
</comment>
<dbReference type="InterPro" id="IPR036390">
    <property type="entry name" value="WH_DNA-bd_sf"/>
</dbReference>
<proteinExistence type="predicted"/>
<organism evidence="5 6">
    <name type="scientific">Halocynthiibacter halioticoli</name>
    <dbReference type="NCBI Taxonomy" id="2986804"/>
    <lineage>
        <taxon>Bacteria</taxon>
        <taxon>Pseudomonadati</taxon>
        <taxon>Pseudomonadota</taxon>
        <taxon>Alphaproteobacteria</taxon>
        <taxon>Rhodobacterales</taxon>
        <taxon>Paracoccaceae</taxon>
        <taxon>Halocynthiibacter</taxon>
    </lineage>
</organism>
<keyword evidence="2" id="KW-0238">DNA-binding</keyword>
<dbReference type="InterPro" id="IPR036388">
    <property type="entry name" value="WH-like_DNA-bd_sf"/>
</dbReference>
<evidence type="ECO:0000256" key="3">
    <source>
        <dbReference type="ARBA" id="ARBA00023163"/>
    </source>
</evidence>
<evidence type="ECO:0000256" key="2">
    <source>
        <dbReference type="ARBA" id="ARBA00023125"/>
    </source>
</evidence>
<dbReference type="SMART" id="SM00895">
    <property type="entry name" value="FCD"/>
    <property type="match status" value="1"/>
</dbReference>
<dbReference type="PANTHER" id="PTHR43537:SF5">
    <property type="entry name" value="UXU OPERON TRANSCRIPTIONAL REGULATOR"/>
    <property type="match status" value="1"/>
</dbReference>
<dbReference type="InterPro" id="IPR011711">
    <property type="entry name" value="GntR_C"/>
</dbReference>
<dbReference type="Gene3D" id="1.20.120.530">
    <property type="entry name" value="GntR ligand-binding domain-like"/>
    <property type="match status" value="1"/>
</dbReference>
<dbReference type="RefSeq" id="WP_263954748.1">
    <property type="nucleotide sequence ID" value="NZ_JAOYFC010000004.1"/>
</dbReference>
<gene>
    <name evidence="5" type="ORF">OH136_14645</name>
</gene>
<keyword evidence="6" id="KW-1185">Reference proteome</keyword>
<evidence type="ECO:0000313" key="6">
    <source>
        <dbReference type="Proteomes" id="UP001208041"/>
    </source>
</evidence>
<feature type="domain" description="GntR C-terminal" evidence="4">
    <location>
        <begin position="82"/>
        <end position="210"/>
    </location>
</feature>
<dbReference type="EMBL" id="JAOYFC010000004">
    <property type="protein sequence ID" value="MCV6825797.1"/>
    <property type="molecule type" value="Genomic_DNA"/>
</dbReference>
<evidence type="ECO:0000313" key="5">
    <source>
        <dbReference type="EMBL" id="MCV6825797.1"/>
    </source>
</evidence>
<keyword evidence="3" id="KW-0804">Transcription</keyword>
<evidence type="ECO:0000256" key="1">
    <source>
        <dbReference type="ARBA" id="ARBA00023015"/>
    </source>
</evidence>
<dbReference type="InterPro" id="IPR008920">
    <property type="entry name" value="TF_FadR/GntR_C"/>
</dbReference>
<keyword evidence="1" id="KW-0805">Transcription regulation</keyword>
<dbReference type="AlphaFoldDB" id="A0AAE3J4I7"/>